<evidence type="ECO:0000256" key="3">
    <source>
        <dbReference type="ARBA" id="ARBA00022692"/>
    </source>
</evidence>
<dbReference type="NCBIfam" id="NF037997">
    <property type="entry name" value="Na_Pi_symport"/>
    <property type="match status" value="1"/>
</dbReference>
<protein>
    <submittedName>
        <fullName evidence="9">Na/Pi cotransporter family protein</fullName>
    </submittedName>
</protein>
<dbReference type="NCBIfam" id="TIGR00704">
    <property type="entry name" value="NaPi_cotrn_rel"/>
    <property type="match status" value="1"/>
</dbReference>
<keyword evidence="10" id="KW-1185">Reference proteome</keyword>
<dbReference type="EMBL" id="JACRSX010000013">
    <property type="protein sequence ID" value="MBC8562924.1"/>
    <property type="molecule type" value="Genomic_DNA"/>
</dbReference>
<dbReference type="InterPro" id="IPR038078">
    <property type="entry name" value="PhoU-like_sf"/>
</dbReference>
<evidence type="ECO:0000256" key="5">
    <source>
        <dbReference type="ARBA" id="ARBA00023136"/>
    </source>
</evidence>
<feature type="transmembrane region" description="Helical" evidence="7">
    <location>
        <begin position="112"/>
        <end position="132"/>
    </location>
</feature>
<evidence type="ECO:0000256" key="2">
    <source>
        <dbReference type="ARBA" id="ARBA00022475"/>
    </source>
</evidence>
<evidence type="ECO:0000259" key="8">
    <source>
        <dbReference type="Pfam" id="PF01895"/>
    </source>
</evidence>
<dbReference type="Pfam" id="PF01895">
    <property type="entry name" value="PhoU"/>
    <property type="match status" value="2"/>
</dbReference>
<dbReference type="SUPFAM" id="SSF109755">
    <property type="entry name" value="PhoU-like"/>
    <property type="match status" value="1"/>
</dbReference>
<evidence type="ECO:0000313" key="10">
    <source>
        <dbReference type="Proteomes" id="UP000606193"/>
    </source>
</evidence>
<feature type="transmembrane region" description="Helical" evidence="7">
    <location>
        <begin position="6"/>
        <end position="27"/>
    </location>
</feature>
<dbReference type="Pfam" id="PF02690">
    <property type="entry name" value="Na_Pi_cotrans"/>
    <property type="match status" value="2"/>
</dbReference>
<comment type="caution">
    <text evidence="9">The sequence shown here is derived from an EMBL/GenBank/DDBJ whole genome shotgun (WGS) entry which is preliminary data.</text>
</comment>
<dbReference type="Gene3D" id="1.20.58.220">
    <property type="entry name" value="Phosphate transport system protein phou homolog 2, domain 2"/>
    <property type="match status" value="1"/>
</dbReference>
<evidence type="ECO:0000313" key="9">
    <source>
        <dbReference type="EMBL" id="MBC8562924.1"/>
    </source>
</evidence>
<dbReference type="PANTHER" id="PTHR10010:SF46">
    <property type="entry name" value="SODIUM-DEPENDENT PHOSPHATE TRANSPORT PROTEIN 2B"/>
    <property type="match status" value="1"/>
</dbReference>
<evidence type="ECO:0000256" key="7">
    <source>
        <dbReference type="SAM" id="Phobius"/>
    </source>
</evidence>
<name>A0ABR7N2S2_9FIRM</name>
<comment type="subcellular location">
    <subcellularLocation>
        <location evidence="1">Cell membrane</location>
        <topology evidence="1">Multi-pass membrane protein</topology>
    </subcellularLocation>
</comment>
<keyword evidence="3 7" id="KW-0812">Transmembrane</keyword>
<accession>A0ABR7N2S2</accession>
<feature type="domain" description="PhoU" evidence="8">
    <location>
        <begin position="471"/>
        <end position="553"/>
    </location>
</feature>
<dbReference type="PANTHER" id="PTHR10010">
    <property type="entry name" value="SOLUTE CARRIER FAMILY 34 SODIUM PHOSPHATE , MEMBER 2-RELATED"/>
    <property type="match status" value="1"/>
</dbReference>
<proteinExistence type="predicted"/>
<keyword evidence="5 7" id="KW-0472">Membrane</keyword>
<sequence length="575" mass="62505">MSAEYSTAILNVIAGLGMFLYGMKLMGDGLQKVAGDKMRGILETLTKTRFSALIVGIIFTGVIQSSNAATVMVVSFVNAGLMNLSQAIGVIFGANIGTTVTGQLLSLDMSKYAPVILLVGVIMVMFMQHPMVKKFGEVIVGFGILFIGMGTMSSAVGIVKDAPLVTSTLGQLSNPFLCVFFGFAVTSILQSSSATVGILIALCGQGVVDIHHVFFMILGCNIGACISAVLTSLSGNKMAKRAACLHLSFNVLGSVLMFIVLVLGSNGVEHLLHIMTEHTCTQPDQMVNGVNVFLQREVANTHTMFKVVQVAVFFFLSPLLIKLSYILIPGEDQEEEAASTAPELAYIGGHNVYNPTTAVPTGICEIVRMGNIAQENMEKAMDALLHKDENLIAEVYQTEITIDYLNTEITNYLVQINTLSLPVADRKMLGGLFHVVNDIERIGDHAENIADFAKTCIDQELTFSEEAVQELKDMLDDTCEILSLALNMFSHNSEEHLQEILDLENEIDDMERQLQNNHIVRLTSDKCQAHAGMIFTDVVSGLERIADHSTNIAFSILKDDPEADKNQEHIEEVLG</sequence>
<feature type="transmembrane region" description="Helical" evidence="7">
    <location>
        <begin position="213"/>
        <end position="233"/>
    </location>
</feature>
<evidence type="ECO:0000256" key="6">
    <source>
        <dbReference type="SAM" id="Coils"/>
    </source>
</evidence>
<keyword evidence="4 7" id="KW-1133">Transmembrane helix</keyword>
<dbReference type="Proteomes" id="UP000606193">
    <property type="component" value="Unassembled WGS sequence"/>
</dbReference>
<reference evidence="9 10" key="1">
    <citation type="submission" date="2020-08" db="EMBL/GenBank/DDBJ databases">
        <title>Genome public.</title>
        <authorList>
            <person name="Liu C."/>
            <person name="Sun Q."/>
        </authorList>
    </citation>
    <scope>NUCLEOTIDE SEQUENCE [LARGE SCALE GENOMIC DNA]</scope>
    <source>
        <strain evidence="9 10">NSJ-37</strain>
    </source>
</reference>
<feature type="transmembrane region" description="Helical" evidence="7">
    <location>
        <begin position="179"/>
        <end position="201"/>
    </location>
</feature>
<feature type="domain" description="PhoU" evidence="8">
    <location>
        <begin position="366"/>
        <end position="452"/>
    </location>
</feature>
<keyword evidence="2" id="KW-1003">Cell membrane</keyword>
<organism evidence="9 10">
    <name type="scientific">Jutongia huaianensis</name>
    <dbReference type="NCBI Taxonomy" id="2763668"/>
    <lineage>
        <taxon>Bacteria</taxon>
        <taxon>Bacillati</taxon>
        <taxon>Bacillota</taxon>
        <taxon>Clostridia</taxon>
        <taxon>Lachnospirales</taxon>
        <taxon>Lachnospiraceae</taxon>
        <taxon>Jutongia</taxon>
    </lineage>
</organism>
<dbReference type="RefSeq" id="WP_249298171.1">
    <property type="nucleotide sequence ID" value="NZ_JACRSX010000013.1"/>
</dbReference>
<feature type="transmembrane region" description="Helical" evidence="7">
    <location>
        <begin position="48"/>
        <end position="66"/>
    </location>
</feature>
<gene>
    <name evidence="9" type="ORF">H8704_09860</name>
</gene>
<dbReference type="InterPro" id="IPR004633">
    <property type="entry name" value="NaPi_cotrn-rel/YqeW-like"/>
</dbReference>
<keyword evidence="6" id="KW-0175">Coiled coil</keyword>
<feature type="transmembrane region" description="Helical" evidence="7">
    <location>
        <begin position="245"/>
        <end position="265"/>
    </location>
</feature>
<feature type="coiled-coil region" evidence="6">
    <location>
        <begin position="486"/>
        <end position="520"/>
    </location>
</feature>
<dbReference type="InterPro" id="IPR026022">
    <property type="entry name" value="PhoU_dom"/>
</dbReference>
<evidence type="ECO:0000256" key="4">
    <source>
        <dbReference type="ARBA" id="ARBA00022989"/>
    </source>
</evidence>
<evidence type="ECO:0000256" key="1">
    <source>
        <dbReference type="ARBA" id="ARBA00004651"/>
    </source>
</evidence>
<dbReference type="InterPro" id="IPR003841">
    <property type="entry name" value="Na/Pi_transpt"/>
</dbReference>
<feature type="transmembrane region" description="Helical" evidence="7">
    <location>
        <begin position="86"/>
        <end position="105"/>
    </location>
</feature>
<feature type="transmembrane region" description="Helical" evidence="7">
    <location>
        <begin position="138"/>
        <end position="159"/>
    </location>
</feature>